<keyword evidence="8" id="KW-0547">Nucleotide-binding</keyword>
<dbReference type="EC" id="5.6.2.4" evidence="5"/>
<dbReference type="GO" id="GO:0005737">
    <property type="term" value="C:cytoplasm"/>
    <property type="evidence" value="ECO:0007669"/>
    <property type="project" value="TreeGrafter"/>
</dbReference>
<comment type="catalytic activity">
    <reaction evidence="4">
        <text>Couples ATP hydrolysis with the unwinding of duplex DNA by translocating in the 3'-5' direction.</text>
        <dbReference type="EC" id="5.6.2.4"/>
    </reaction>
</comment>
<evidence type="ECO:0000256" key="3">
    <source>
        <dbReference type="ARBA" id="ARBA00023235"/>
    </source>
</evidence>
<dbReference type="PROSITE" id="PS51194">
    <property type="entry name" value="HELICASE_CTER"/>
    <property type="match status" value="1"/>
</dbReference>
<keyword evidence="8" id="KW-0067">ATP-binding</keyword>
<comment type="caution">
    <text evidence="8">The sequence shown here is derived from an EMBL/GenBank/DDBJ whole genome shotgun (WGS) entry which is preliminary data.</text>
</comment>
<evidence type="ECO:0000256" key="2">
    <source>
        <dbReference type="ARBA" id="ARBA00023125"/>
    </source>
</evidence>
<dbReference type="InterPro" id="IPR027417">
    <property type="entry name" value="P-loop_NTPase"/>
</dbReference>
<keyword evidence="2" id="KW-0238">DNA-binding</keyword>
<dbReference type="GO" id="GO:0009378">
    <property type="term" value="F:four-way junction helicase activity"/>
    <property type="evidence" value="ECO:0007669"/>
    <property type="project" value="TreeGrafter"/>
</dbReference>
<dbReference type="OrthoDB" id="5425465at2759"/>
<dbReference type="STRING" id="50429.A0A2B4R6J7"/>
<evidence type="ECO:0000256" key="1">
    <source>
        <dbReference type="ARBA" id="ARBA00005446"/>
    </source>
</evidence>
<protein>
    <recommendedName>
        <fullName evidence="5">DNA 3'-5' helicase</fullName>
        <ecNumber evidence="5">5.6.2.4</ecNumber>
    </recommendedName>
    <alternativeName>
        <fullName evidence="6">DNA 3'-5' helicase Q1</fullName>
    </alternativeName>
</protein>
<dbReference type="Proteomes" id="UP000225706">
    <property type="component" value="Unassembled WGS sequence"/>
</dbReference>
<evidence type="ECO:0000256" key="5">
    <source>
        <dbReference type="ARBA" id="ARBA00034808"/>
    </source>
</evidence>
<dbReference type="GO" id="GO:0000724">
    <property type="term" value="P:double-strand break repair via homologous recombination"/>
    <property type="evidence" value="ECO:0007669"/>
    <property type="project" value="TreeGrafter"/>
</dbReference>
<keyword evidence="9" id="KW-1185">Reference proteome</keyword>
<proteinExistence type="inferred from homology"/>
<dbReference type="SMART" id="SM00490">
    <property type="entry name" value="HELICc"/>
    <property type="match status" value="1"/>
</dbReference>
<dbReference type="InterPro" id="IPR001650">
    <property type="entry name" value="Helicase_C-like"/>
</dbReference>
<organism evidence="8 9">
    <name type="scientific">Stylophora pistillata</name>
    <name type="common">Smooth cauliflower coral</name>
    <dbReference type="NCBI Taxonomy" id="50429"/>
    <lineage>
        <taxon>Eukaryota</taxon>
        <taxon>Metazoa</taxon>
        <taxon>Cnidaria</taxon>
        <taxon>Anthozoa</taxon>
        <taxon>Hexacorallia</taxon>
        <taxon>Scleractinia</taxon>
        <taxon>Astrocoeniina</taxon>
        <taxon>Pocilloporidae</taxon>
        <taxon>Stylophora</taxon>
    </lineage>
</organism>
<dbReference type="AlphaFoldDB" id="A0A2B4R6J7"/>
<keyword evidence="8" id="KW-0347">Helicase</keyword>
<dbReference type="PANTHER" id="PTHR13710">
    <property type="entry name" value="DNA HELICASE RECQ FAMILY MEMBER"/>
    <property type="match status" value="1"/>
</dbReference>
<dbReference type="Pfam" id="PF00271">
    <property type="entry name" value="Helicase_C"/>
    <property type="match status" value="1"/>
</dbReference>
<accession>A0A2B4R6J7</accession>
<sequence>MQRRLFDLWIEYEDGQRNSKELVEACPHLVQTIRGFKAEKKDSSSKKEFVAAFRECFSRLGELRSLASKKPLLPVLVLTAAANIQSRKTIEESLCLRPSCIRIFISPNRENIYLNRLRVNSNVSQSFNWLLKKIREDGIHMEKTIVYCKSIKDCGRLFMHFKVNLGNDSFHKNKVHSKNLLFAMYHHSTLSKNQSQVLDSFLDEEGTCRLIFATNALGMGVNFPNVRHIILYGPPREMEELVQQVGRAGRDWEPATALLMFNGQKTRNCDQQIKNLCNDTGCLREMMLADFDVSNFPNFKTHKCCINCHMECLCDKGKLCREPLPVINLNEGEEKPVMTREVSHNEMEVLREILEDYKEEFSTEFKCFLGVDGRNLFVDALTKKVLKHCKFIFDKAYILENLPVFTNSQAMDILCMMNDVFQDVDKGEIDIDQCARLNTALNMSVDELDISTFLEELSDDYEMSSDDNSE</sequence>
<dbReference type="GO" id="GO:0005694">
    <property type="term" value="C:chromosome"/>
    <property type="evidence" value="ECO:0007669"/>
    <property type="project" value="TreeGrafter"/>
</dbReference>
<evidence type="ECO:0000313" key="8">
    <source>
        <dbReference type="EMBL" id="PFX13261.1"/>
    </source>
</evidence>
<dbReference type="Gene3D" id="3.40.50.300">
    <property type="entry name" value="P-loop containing nucleotide triphosphate hydrolases"/>
    <property type="match status" value="1"/>
</dbReference>
<dbReference type="GO" id="GO:0003677">
    <property type="term" value="F:DNA binding"/>
    <property type="evidence" value="ECO:0007669"/>
    <property type="project" value="UniProtKB-KW"/>
</dbReference>
<evidence type="ECO:0000256" key="4">
    <source>
        <dbReference type="ARBA" id="ARBA00034617"/>
    </source>
</evidence>
<dbReference type="PANTHER" id="PTHR13710:SF105">
    <property type="entry name" value="ATP-DEPENDENT DNA HELICASE Q1"/>
    <property type="match status" value="1"/>
</dbReference>
<keyword evidence="8" id="KW-0378">Hydrolase</keyword>
<dbReference type="SUPFAM" id="SSF52540">
    <property type="entry name" value="P-loop containing nucleoside triphosphate hydrolases"/>
    <property type="match status" value="1"/>
</dbReference>
<name>A0A2B4R6J7_STYPI</name>
<dbReference type="GO" id="GO:0043138">
    <property type="term" value="F:3'-5' DNA helicase activity"/>
    <property type="evidence" value="ECO:0007669"/>
    <property type="project" value="UniProtKB-EC"/>
</dbReference>
<dbReference type="EMBL" id="LSMT01001022">
    <property type="protein sequence ID" value="PFX13261.1"/>
    <property type="molecule type" value="Genomic_DNA"/>
</dbReference>
<gene>
    <name evidence="8" type="primary">wrn</name>
    <name evidence="8" type="ORF">AWC38_SpisGene22667</name>
</gene>
<feature type="domain" description="Helicase C-terminal" evidence="7">
    <location>
        <begin position="126"/>
        <end position="307"/>
    </location>
</feature>
<evidence type="ECO:0000313" key="9">
    <source>
        <dbReference type="Proteomes" id="UP000225706"/>
    </source>
</evidence>
<evidence type="ECO:0000256" key="6">
    <source>
        <dbReference type="ARBA" id="ARBA00044566"/>
    </source>
</evidence>
<reference evidence="9" key="1">
    <citation type="journal article" date="2017" name="bioRxiv">
        <title>Comparative analysis of the genomes of Stylophora pistillata and Acropora digitifera provides evidence for extensive differences between species of corals.</title>
        <authorList>
            <person name="Voolstra C.R."/>
            <person name="Li Y."/>
            <person name="Liew Y.J."/>
            <person name="Baumgarten S."/>
            <person name="Zoccola D."/>
            <person name="Flot J.-F."/>
            <person name="Tambutte S."/>
            <person name="Allemand D."/>
            <person name="Aranda M."/>
        </authorList>
    </citation>
    <scope>NUCLEOTIDE SEQUENCE [LARGE SCALE GENOMIC DNA]</scope>
</reference>
<keyword evidence="3" id="KW-0413">Isomerase</keyword>
<evidence type="ECO:0000259" key="7">
    <source>
        <dbReference type="PROSITE" id="PS51194"/>
    </source>
</evidence>
<comment type="similarity">
    <text evidence="1">Belongs to the helicase family. RecQ subfamily.</text>
</comment>